<reference evidence="3" key="1">
    <citation type="submission" date="2011-03" db="EMBL/GenBank/DDBJ databases">
        <authorList>
            <person name="Voget S."/>
            <person name="Streit W.R."/>
            <person name="Jaeger K.E."/>
            <person name="Daniel R."/>
        </authorList>
    </citation>
    <scope>NUCLEOTIDE SEQUENCE [LARGE SCALE GENOMIC DNA]</scope>
    <source>
        <strain evidence="3">PG1</strain>
    </source>
</reference>
<keyword evidence="3" id="KW-1185">Reference proteome</keyword>
<keyword evidence="1" id="KW-0732">Signal</keyword>
<evidence type="ECO:0000313" key="3">
    <source>
        <dbReference type="Proteomes" id="UP000031838"/>
    </source>
</evidence>
<evidence type="ECO:0000256" key="1">
    <source>
        <dbReference type="SAM" id="SignalP"/>
    </source>
</evidence>
<dbReference type="AlphaFoldDB" id="A0A0B6RW63"/>
<accession>A0A0B6RW63</accession>
<evidence type="ECO:0000313" key="2">
    <source>
        <dbReference type="EMBL" id="AJK49607.1"/>
    </source>
</evidence>
<proteinExistence type="predicted"/>
<dbReference type="EMBL" id="CP002581">
    <property type="protein sequence ID" value="AJK49607.1"/>
    <property type="molecule type" value="Genomic_DNA"/>
</dbReference>
<protein>
    <recommendedName>
        <fullName evidence="4">Lipoprotein</fullName>
    </recommendedName>
</protein>
<dbReference type="KEGG" id="bgp:BGL_2c15400"/>
<sequence length="183" mass="19971">MKTTKFGPRVMAAVLAAAALGVLAPGAAHAEQYQSGATRWDIKGGKLMMVAGVLDDNSRLHYLNYAFYVQASDNALYLAPIVDDPKKLNDYRLNFSTFNGGGEILTDAVVAVKGASTWLVTAHKDAVHGYNRPAAVTTRTYRLVEGDEAQWRWYFAPVAQGGYSEQQNYTVERALAETAKALH</sequence>
<dbReference type="HOGENOM" id="CLU_126438_0_0_4"/>
<evidence type="ECO:0008006" key="4">
    <source>
        <dbReference type="Google" id="ProtNLM"/>
    </source>
</evidence>
<dbReference type="RefSeq" id="WP_042628018.1">
    <property type="nucleotide sequence ID" value="NZ_CP002581.1"/>
</dbReference>
<organism evidence="2 3">
    <name type="scientific">Burkholderia plantarii</name>
    <dbReference type="NCBI Taxonomy" id="41899"/>
    <lineage>
        <taxon>Bacteria</taxon>
        <taxon>Pseudomonadati</taxon>
        <taxon>Pseudomonadota</taxon>
        <taxon>Betaproteobacteria</taxon>
        <taxon>Burkholderiales</taxon>
        <taxon>Burkholderiaceae</taxon>
        <taxon>Burkholderia</taxon>
    </lineage>
</organism>
<gene>
    <name evidence="2" type="ORF">BGL_2c15400</name>
</gene>
<dbReference type="Proteomes" id="UP000031838">
    <property type="component" value="Chromosome 2"/>
</dbReference>
<feature type="chain" id="PRO_5002124562" description="Lipoprotein" evidence="1">
    <location>
        <begin position="31"/>
        <end position="183"/>
    </location>
</feature>
<name>A0A0B6RW63_BURPL</name>
<feature type="signal peptide" evidence="1">
    <location>
        <begin position="1"/>
        <end position="30"/>
    </location>
</feature>
<reference evidence="2 3" key="2">
    <citation type="journal article" date="2016" name="Appl. Microbiol. Biotechnol.">
        <title>Mutations improving production and secretion of extracellular lipase by Burkholderia glumae PG1.</title>
        <authorList>
            <person name="Knapp A."/>
            <person name="Voget S."/>
            <person name="Gao R."/>
            <person name="Zaburannyi N."/>
            <person name="Krysciak D."/>
            <person name="Breuer M."/>
            <person name="Hauer B."/>
            <person name="Streit W.R."/>
            <person name="Muller R."/>
            <person name="Daniel R."/>
            <person name="Jaeger K.E."/>
        </authorList>
    </citation>
    <scope>NUCLEOTIDE SEQUENCE [LARGE SCALE GENOMIC DNA]</scope>
    <source>
        <strain evidence="2 3">PG1</strain>
    </source>
</reference>
<dbReference type="OrthoDB" id="9027286at2"/>